<feature type="compositionally biased region" description="Polar residues" evidence="5">
    <location>
        <begin position="503"/>
        <end position="524"/>
    </location>
</feature>
<dbReference type="SUPFAM" id="SSF52058">
    <property type="entry name" value="L domain-like"/>
    <property type="match status" value="1"/>
</dbReference>
<feature type="compositionally biased region" description="Low complexity" evidence="5">
    <location>
        <begin position="354"/>
        <end position="375"/>
    </location>
</feature>
<comment type="subcellular location">
    <subcellularLocation>
        <location evidence="1">Cytoplasm</location>
    </subcellularLocation>
</comment>
<dbReference type="PANTHER" id="PTHR15454">
    <property type="entry name" value="NISCHARIN RELATED"/>
    <property type="match status" value="1"/>
</dbReference>
<keyword evidence="2" id="KW-0963">Cytoplasm</keyword>
<evidence type="ECO:0000256" key="2">
    <source>
        <dbReference type="ARBA" id="ARBA00022490"/>
    </source>
</evidence>
<dbReference type="SMART" id="SM00365">
    <property type="entry name" value="LRR_SD22"/>
    <property type="match status" value="3"/>
</dbReference>
<dbReference type="PANTHER" id="PTHR15454:SF69">
    <property type="entry name" value="SERINE_THREONINE-PROTEIN KINASE 11-INTERACTING PROTEIN"/>
    <property type="match status" value="1"/>
</dbReference>
<dbReference type="InterPro" id="IPR001611">
    <property type="entry name" value="Leu-rich_rpt"/>
</dbReference>
<evidence type="ECO:0000256" key="1">
    <source>
        <dbReference type="ARBA" id="ARBA00004496"/>
    </source>
</evidence>
<name>A0ABD3H5Q8_9MARC</name>
<evidence type="ECO:0000313" key="7">
    <source>
        <dbReference type="Proteomes" id="UP001633002"/>
    </source>
</evidence>
<protein>
    <submittedName>
        <fullName evidence="6">Uncharacterized protein</fullName>
    </submittedName>
</protein>
<dbReference type="InterPro" id="IPR032675">
    <property type="entry name" value="LRR_dom_sf"/>
</dbReference>
<dbReference type="EMBL" id="JBJQOH010000006">
    <property type="protein sequence ID" value="KAL3686101.1"/>
    <property type="molecule type" value="Genomic_DNA"/>
</dbReference>
<dbReference type="Gene3D" id="3.80.10.10">
    <property type="entry name" value="Ribonuclease Inhibitor"/>
    <property type="match status" value="2"/>
</dbReference>
<keyword evidence="4" id="KW-0677">Repeat</keyword>
<sequence length="877" mass="96217">MAVVTGDRYLDLLARFVETNIGALLDGSMVLKLNPVGLHYVQTRLDQLQELEALRAGAPVDYLRAYIADLGDHRALEQLRQVLRLLGCVKVVSMLPNPARDPSPITLLPFSRLKCLELRGCDLSTSSARGLLELRPILEKLICYNSADALKHIFAGRTAEVQGAQVWSRLSAVSCSGNGMLLMDESLQLLPVVEALDLSRNRFAKVASLKNCLKLKYLDVGFNHITSVVNLHQILLCVTKLVLRNNALASVRGLERIATLESLDLSHNMISKFREVELLEKLPCLNSLWLVGNPITFAHHYRKEALSYFRDPKKLVLDGRPTGMREMWAVRKIVISRQKQRSKYGAFTPAHTPDASAASLGGSDSGNVSDGSTTSANTPQGVRARRRYTRLASIKDLSEHLVPSVSRAGDGSRQGSGDSDGGAQDVPEDREHTEEAVLDLMLQAEALRREGSSTWLKDLNLLLENESLSKKSQVLDAIAQQADDRNLQWQRRRRRKSMKKGLSASNSLTRDSASSDQFEGSSNAGEGHLLTRSREGSATSSRRTSRETFAEYFSGWDIDENYLGDADGDFRSPFADGNGVYQQSPQGGELFVDNLAETLRLTEELISRKISAGSSSSPPQFNQDLLHRRQELENELLQLPMEPEITPFYDSDSETSSDTTYSQLSDSSDSVHGSPSSYVRRPFTMFRRSRDCEEKGSGTNGDTRGSGPSAPDEVVASGDEHISGNRVENGNECIENKDGDMPAEQSIIPVPPRKPRPRRIIRLDSSEGYRRLGSSSRYPSIHRRSSSLGVALSNDVSEITRSFSASIDYPDLSGLASASAPSGEDVTPSKDGEGSLSVPSINGLKEFAAAYTLDRSGSSPQVLKLHSMMGPFVDPCA</sequence>
<evidence type="ECO:0000256" key="3">
    <source>
        <dbReference type="ARBA" id="ARBA00022614"/>
    </source>
</evidence>
<evidence type="ECO:0000256" key="4">
    <source>
        <dbReference type="ARBA" id="ARBA00022737"/>
    </source>
</evidence>
<accession>A0ABD3H5Q8</accession>
<dbReference type="Proteomes" id="UP001633002">
    <property type="component" value="Unassembled WGS sequence"/>
</dbReference>
<dbReference type="AlphaFoldDB" id="A0ABD3H5Q8"/>
<evidence type="ECO:0000256" key="5">
    <source>
        <dbReference type="SAM" id="MobiDB-lite"/>
    </source>
</evidence>
<proteinExistence type="predicted"/>
<keyword evidence="3" id="KW-0433">Leucine-rich repeat</keyword>
<evidence type="ECO:0000313" key="6">
    <source>
        <dbReference type="EMBL" id="KAL3686101.1"/>
    </source>
</evidence>
<comment type="caution">
    <text evidence="6">The sequence shown here is derived from an EMBL/GenBank/DDBJ whole genome shotgun (WGS) entry which is preliminary data.</text>
</comment>
<dbReference type="PROSITE" id="PS51450">
    <property type="entry name" value="LRR"/>
    <property type="match status" value="2"/>
</dbReference>
<feature type="region of interest" description="Disordered" evidence="5">
    <location>
        <begin position="486"/>
        <end position="544"/>
    </location>
</feature>
<feature type="compositionally biased region" description="Low complexity" evidence="5">
    <location>
        <begin position="654"/>
        <end position="677"/>
    </location>
</feature>
<organism evidence="6 7">
    <name type="scientific">Riccia sorocarpa</name>
    <dbReference type="NCBI Taxonomy" id="122646"/>
    <lineage>
        <taxon>Eukaryota</taxon>
        <taxon>Viridiplantae</taxon>
        <taxon>Streptophyta</taxon>
        <taxon>Embryophyta</taxon>
        <taxon>Marchantiophyta</taxon>
        <taxon>Marchantiopsida</taxon>
        <taxon>Marchantiidae</taxon>
        <taxon>Marchantiales</taxon>
        <taxon>Ricciaceae</taxon>
        <taxon>Riccia</taxon>
    </lineage>
</organism>
<feature type="compositionally biased region" description="Basic residues" evidence="5">
    <location>
        <begin position="490"/>
        <end position="499"/>
    </location>
</feature>
<gene>
    <name evidence="6" type="ORF">R1sor_004123</name>
</gene>
<feature type="region of interest" description="Disordered" evidence="5">
    <location>
        <begin position="346"/>
        <end position="384"/>
    </location>
</feature>
<dbReference type="GO" id="GO:0005737">
    <property type="term" value="C:cytoplasm"/>
    <property type="evidence" value="ECO:0007669"/>
    <property type="project" value="UniProtKB-SubCell"/>
</dbReference>
<feature type="region of interest" description="Disordered" evidence="5">
    <location>
        <begin position="638"/>
        <end position="757"/>
    </location>
</feature>
<feature type="region of interest" description="Disordered" evidence="5">
    <location>
        <begin position="816"/>
        <end position="838"/>
    </location>
</feature>
<reference evidence="6 7" key="1">
    <citation type="submission" date="2024-09" db="EMBL/GenBank/DDBJ databases">
        <title>Chromosome-scale assembly of Riccia sorocarpa.</title>
        <authorList>
            <person name="Paukszto L."/>
        </authorList>
    </citation>
    <scope>NUCLEOTIDE SEQUENCE [LARGE SCALE GENOMIC DNA]</scope>
    <source>
        <strain evidence="6">LP-2024</strain>
        <tissue evidence="6">Aerial parts of the thallus</tissue>
    </source>
</reference>
<feature type="region of interest" description="Disordered" evidence="5">
    <location>
        <begin position="399"/>
        <end position="433"/>
    </location>
</feature>
<keyword evidence="7" id="KW-1185">Reference proteome</keyword>